<name>A0A426FK62_BIBTR</name>
<proteinExistence type="predicted"/>
<dbReference type="Pfam" id="PF10805">
    <property type="entry name" value="DUF2730"/>
    <property type="match status" value="1"/>
</dbReference>
<organism evidence="1 2">
    <name type="scientific">Bibersteinia trehalosi</name>
    <name type="common">Pasteurella trehalosi</name>
    <dbReference type="NCBI Taxonomy" id="47735"/>
    <lineage>
        <taxon>Bacteria</taxon>
        <taxon>Pseudomonadati</taxon>
        <taxon>Pseudomonadota</taxon>
        <taxon>Gammaproteobacteria</taxon>
        <taxon>Pasteurellales</taxon>
        <taxon>Pasteurellaceae</taxon>
        <taxon>Bibersteinia</taxon>
    </lineage>
</organism>
<dbReference type="Proteomes" id="UP000276010">
    <property type="component" value="Unassembled WGS sequence"/>
</dbReference>
<gene>
    <name evidence="1" type="ORF">EIM44_04325</name>
</gene>
<evidence type="ECO:0000313" key="1">
    <source>
        <dbReference type="EMBL" id="RRN04934.1"/>
    </source>
</evidence>
<dbReference type="AlphaFoldDB" id="A0A426FK62"/>
<dbReference type="EMBL" id="RRUC01000015">
    <property type="protein sequence ID" value="RRN04934.1"/>
    <property type="molecule type" value="Genomic_DNA"/>
</dbReference>
<protein>
    <submittedName>
        <fullName evidence="1">DUF2730 domain-containing protein</fullName>
    </submittedName>
</protein>
<comment type="caution">
    <text evidence="1">The sequence shown here is derived from an EMBL/GenBank/DDBJ whole genome shotgun (WGS) entry which is preliminary data.</text>
</comment>
<accession>A0A426FK62</accession>
<evidence type="ECO:0000313" key="2">
    <source>
        <dbReference type="Proteomes" id="UP000276010"/>
    </source>
</evidence>
<dbReference type="InterPro" id="IPR020269">
    <property type="entry name" value="Phage_Mu_Releasin"/>
</dbReference>
<reference evidence="1 2" key="1">
    <citation type="submission" date="2018-11" db="EMBL/GenBank/DDBJ databases">
        <title>Whole genome sequence of Bibersteinia trehalosi strain OADDL-BT1 an multidrug resistant pathogen isolate.</title>
        <authorList>
            <person name="Couger M."/>
            <person name="Ramachandran A."/>
        </authorList>
    </citation>
    <scope>NUCLEOTIDE SEQUENCE [LARGE SCALE GENOMIC DNA]</scope>
    <source>
        <strain evidence="1 2">OADDL-BT1</strain>
    </source>
</reference>
<sequence>MMEFLEFVRSNFGVISTGAAIVAGGFWLKLDSKYAKKSDVELLRKTIEENDDRLTKIENKVDNLPTSSDFAQLQILMTKIEGEAKSTNTRVKAIGHQVGLLLEDKVLNRKE</sequence>